<dbReference type="CDD" id="cd07023">
    <property type="entry name" value="S49_Sppa_N_C"/>
    <property type="match status" value="1"/>
</dbReference>
<keyword evidence="7" id="KW-1185">Reference proteome</keyword>
<dbReference type="EMBL" id="FRDL01000003">
    <property type="protein sequence ID" value="SHN61213.1"/>
    <property type="molecule type" value="Genomic_DNA"/>
</dbReference>
<name>A0A1M7SRL7_9RHOB</name>
<dbReference type="InterPro" id="IPR047272">
    <property type="entry name" value="S49_SppA_C"/>
</dbReference>
<dbReference type="GO" id="GO:0006508">
    <property type="term" value="P:proteolysis"/>
    <property type="evidence" value="ECO:0007669"/>
    <property type="project" value="UniProtKB-KW"/>
</dbReference>
<feature type="domain" description="Peptidase S49" evidence="5">
    <location>
        <begin position="85"/>
        <end position="223"/>
    </location>
</feature>
<dbReference type="AlphaFoldDB" id="A0A1M7SRL7"/>
<dbReference type="GO" id="GO:0008236">
    <property type="term" value="F:serine-type peptidase activity"/>
    <property type="evidence" value="ECO:0007669"/>
    <property type="project" value="UniProtKB-KW"/>
</dbReference>
<dbReference type="OrthoDB" id="9764363at2"/>
<reference evidence="6 7" key="1">
    <citation type="submission" date="2016-12" db="EMBL/GenBank/DDBJ databases">
        <authorList>
            <person name="Song W.-J."/>
            <person name="Kurnit D.M."/>
        </authorList>
    </citation>
    <scope>NUCLEOTIDE SEQUENCE [LARGE SCALE GENOMIC DNA]</scope>
    <source>
        <strain evidence="6 7">CGMCC 1.10808</strain>
    </source>
</reference>
<dbReference type="RefSeq" id="WP_072746947.1">
    <property type="nucleotide sequence ID" value="NZ_FOHL01000001.1"/>
</dbReference>
<evidence type="ECO:0000313" key="6">
    <source>
        <dbReference type="EMBL" id="SHN61213.1"/>
    </source>
</evidence>
<keyword evidence="3" id="KW-0378">Hydrolase</keyword>
<dbReference type="Proteomes" id="UP000184066">
    <property type="component" value="Unassembled WGS sequence"/>
</dbReference>
<evidence type="ECO:0000313" key="7">
    <source>
        <dbReference type="Proteomes" id="UP000184066"/>
    </source>
</evidence>
<evidence type="ECO:0000256" key="1">
    <source>
        <dbReference type="ARBA" id="ARBA00008683"/>
    </source>
</evidence>
<dbReference type="InterPro" id="IPR002142">
    <property type="entry name" value="Peptidase_S49"/>
</dbReference>
<protein>
    <submittedName>
        <fullName evidence="6">Signal peptide peptidase SppA</fullName>
    </submittedName>
</protein>
<gene>
    <name evidence="6" type="ORF">SAMN05216200_103148</name>
</gene>
<dbReference type="Pfam" id="PF01343">
    <property type="entry name" value="Peptidase_S49"/>
    <property type="match status" value="1"/>
</dbReference>
<evidence type="ECO:0000256" key="4">
    <source>
        <dbReference type="ARBA" id="ARBA00022825"/>
    </source>
</evidence>
<organism evidence="6 7">
    <name type="scientific">Oceanicella actignis</name>
    <dbReference type="NCBI Taxonomy" id="1189325"/>
    <lineage>
        <taxon>Bacteria</taxon>
        <taxon>Pseudomonadati</taxon>
        <taxon>Pseudomonadota</taxon>
        <taxon>Alphaproteobacteria</taxon>
        <taxon>Rhodobacterales</taxon>
        <taxon>Paracoccaceae</taxon>
        <taxon>Oceanicella</taxon>
    </lineage>
</organism>
<sequence>MKQALTDLRRKLRRRPLAAVVRLSGPIGPSGRLGRALSDQSVAPAIEAAFAARPDAVALAINSPGGAAAQSAMIAARIRRLADRHEVPVLAFCEDVAASGGYWIACAADEIYADAASIVGSIGVIWAGFGLHELIARHGVERRVHAAGERKAMLDMFRPEDPEDVARLRRMQDAIHAAFIEHVRARRGARLTERARFDGSVWVGAEAIGTGLIDGLGHLEPVLRARLGDSVRFVEFGARKGLAARLMGAGAGAALGSDLAQGVAEGAEARALWAQWGI</sequence>
<proteinExistence type="inferred from homology"/>
<dbReference type="Gene3D" id="3.90.226.10">
    <property type="entry name" value="2-enoyl-CoA Hydratase, Chain A, domain 1"/>
    <property type="match status" value="1"/>
</dbReference>
<keyword evidence="2" id="KW-0645">Protease</keyword>
<dbReference type="SUPFAM" id="SSF52096">
    <property type="entry name" value="ClpP/crotonase"/>
    <property type="match status" value="1"/>
</dbReference>
<dbReference type="PANTHER" id="PTHR42987:SF8">
    <property type="entry name" value="PROTEINASE"/>
    <property type="match status" value="1"/>
</dbReference>
<accession>A0A1M7SRL7</accession>
<dbReference type="STRING" id="1189325.SAMN04488119_101147"/>
<keyword evidence="4" id="KW-0720">Serine protease</keyword>
<evidence type="ECO:0000259" key="5">
    <source>
        <dbReference type="Pfam" id="PF01343"/>
    </source>
</evidence>
<dbReference type="Gene3D" id="6.20.330.10">
    <property type="match status" value="1"/>
</dbReference>
<evidence type="ECO:0000256" key="3">
    <source>
        <dbReference type="ARBA" id="ARBA00022801"/>
    </source>
</evidence>
<dbReference type="PANTHER" id="PTHR42987">
    <property type="entry name" value="PEPTIDASE S49"/>
    <property type="match status" value="1"/>
</dbReference>
<evidence type="ECO:0000256" key="2">
    <source>
        <dbReference type="ARBA" id="ARBA00022670"/>
    </source>
</evidence>
<comment type="similarity">
    <text evidence="1">Belongs to the peptidase S49 family.</text>
</comment>
<dbReference type="InterPro" id="IPR029045">
    <property type="entry name" value="ClpP/crotonase-like_dom_sf"/>
</dbReference>